<evidence type="ECO:0000256" key="3">
    <source>
        <dbReference type="ARBA" id="ARBA00023239"/>
    </source>
</evidence>
<accession>A0A2T5BU59</accession>
<organism evidence="5 6">
    <name type="scientific">Rhodovulum imhoffii</name>
    <dbReference type="NCBI Taxonomy" id="365340"/>
    <lineage>
        <taxon>Bacteria</taxon>
        <taxon>Pseudomonadati</taxon>
        <taxon>Pseudomonadota</taxon>
        <taxon>Alphaproteobacteria</taxon>
        <taxon>Rhodobacterales</taxon>
        <taxon>Paracoccaceae</taxon>
        <taxon>Rhodovulum</taxon>
    </lineage>
</organism>
<dbReference type="CDD" id="cd00914">
    <property type="entry name" value="PCD_DCoH_subfamily_b"/>
    <property type="match status" value="1"/>
</dbReference>
<name>A0A2T5BU59_9RHOB</name>
<evidence type="ECO:0000313" key="5">
    <source>
        <dbReference type="EMBL" id="PTN02997.1"/>
    </source>
</evidence>
<dbReference type="InterPro" id="IPR036428">
    <property type="entry name" value="PCD_sf"/>
</dbReference>
<evidence type="ECO:0000256" key="2">
    <source>
        <dbReference type="ARBA" id="ARBA00006472"/>
    </source>
</evidence>
<dbReference type="GO" id="GO:0006729">
    <property type="term" value="P:tetrahydrobiopterin biosynthetic process"/>
    <property type="evidence" value="ECO:0007669"/>
    <property type="project" value="InterPro"/>
</dbReference>
<comment type="catalytic activity">
    <reaction evidence="1 4">
        <text>(4aS,6R)-4a-hydroxy-L-erythro-5,6,7,8-tetrahydrobiopterin = (6R)-L-erythro-6,7-dihydrobiopterin + H2O</text>
        <dbReference type="Rhea" id="RHEA:11920"/>
        <dbReference type="ChEBI" id="CHEBI:15377"/>
        <dbReference type="ChEBI" id="CHEBI:15642"/>
        <dbReference type="ChEBI" id="CHEBI:43120"/>
        <dbReference type="EC" id="4.2.1.96"/>
    </reaction>
</comment>
<dbReference type="Pfam" id="PF01329">
    <property type="entry name" value="Pterin_4a"/>
    <property type="match status" value="1"/>
</dbReference>
<dbReference type="GO" id="GO:0008124">
    <property type="term" value="F:4-alpha-hydroxytetrahydrobiopterin dehydratase activity"/>
    <property type="evidence" value="ECO:0007669"/>
    <property type="project" value="UniProtKB-UniRule"/>
</dbReference>
<dbReference type="NCBIfam" id="NF002018">
    <property type="entry name" value="PRK00823.1-3"/>
    <property type="match status" value="1"/>
</dbReference>
<comment type="similarity">
    <text evidence="2 4">Belongs to the pterin-4-alpha-carbinolamine dehydratase family.</text>
</comment>
<dbReference type="PANTHER" id="PTHR12599">
    <property type="entry name" value="PTERIN-4-ALPHA-CARBINOLAMINE DEHYDRATASE"/>
    <property type="match status" value="1"/>
</dbReference>
<sequence>MILTENQRNALLRPLLGSGWTLAQDRDALTRSYVFEDFVAAFGFMVRVALAAEKMNHHPEWTNVYRTVHVTLTTHDAGGLTLKDAELARRMDALA</sequence>
<keyword evidence="6" id="KW-1185">Reference proteome</keyword>
<dbReference type="SUPFAM" id="SSF55248">
    <property type="entry name" value="PCD-like"/>
    <property type="match status" value="1"/>
</dbReference>
<dbReference type="EC" id="4.2.1.96" evidence="4"/>
<evidence type="ECO:0000256" key="1">
    <source>
        <dbReference type="ARBA" id="ARBA00001554"/>
    </source>
</evidence>
<protein>
    <recommendedName>
        <fullName evidence="4">Putative pterin-4-alpha-carbinolamine dehydratase</fullName>
        <shortName evidence="4">PHS</shortName>
        <ecNumber evidence="4">4.2.1.96</ecNumber>
    </recommendedName>
    <alternativeName>
        <fullName evidence="4">4-alpha-hydroxy-tetrahydropterin dehydratase</fullName>
    </alternativeName>
    <alternativeName>
        <fullName evidence="4">Pterin carbinolamine dehydratase</fullName>
        <shortName evidence="4">PCD</shortName>
    </alternativeName>
</protein>
<dbReference type="RefSeq" id="WP_107891357.1">
    <property type="nucleotide sequence ID" value="NZ_NHSI01000059.1"/>
</dbReference>
<dbReference type="PANTHER" id="PTHR12599:SF0">
    <property type="entry name" value="PTERIN-4-ALPHA-CARBINOLAMINE DEHYDRATASE"/>
    <property type="match status" value="1"/>
</dbReference>
<dbReference type="HAMAP" id="MF_00434">
    <property type="entry name" value="Pterin_4_alpha"/>
    <property type="match status" value="1"/>
</dbReference>
<comment type="caution">
    <text evidence="5">The sequence shown here is derived from an EMBL/GenBank/DDBJ whole genome shotgun (WGS) entry which is preliminary data.</text>
</comment>
<proteinExistence type="inferred from homology"/>
<dbReference type="Proteomes" id="UP000243859">
    <property type="component" value="Unassembled WGS sequence"/>
</dbReference>
<reference evidence="5 6" key="1">
    <citation type="submission" date="2018-04" db="EMBL/GenBank/DDBJ databases">
        <title>Genomic Encyclopedia of Archaeal and Bacterial Type Strains, Phase II (KMG-II): from individual species to whole genera.</title>
        <authorList>
            <person name="Goeker M."/>
        </authorList>
    </citation>
    <scope>NUCLEOTIDE SEQUENCE [LARGE SCALE GENOMIC DNA]</scope>
    <source>
        <strain evidence="5 6">DSM 18064</strain>
    </source>
</reference>
<dbReference type="InterPro" id="IPR001533">
    <property type="entry name" value="Pterin_deHydtase"/>
</dbReference>
<evidence type="ECO:0000313" key="6">
    <source>
        <dbReference type="Proteomes" id="UP000243859"/>
    </source>
</evidence>
<dbReference type="EMBL" id="QAAA01000004">
    <property type="protein sequence ID" value="PTN02997.1"/>
    <property type="molecule type" value="Genomic_DNA"/>
</dbReference>
<dbReference type="OrthoDB" id="9794987at2"/>
<gene>
    <name evidence="5" type="ORF">C8N32_104108</name>
</gene>
<keyword evidence="3 4" id="KW-0456">Lyase</keyword>
<dbReference type="AlphaFoldDB" id="A0A2T5BU59"/>
<evidence type="ECO:0000256" key="4">
    <source>
        <dbReference type="HAMAP-Rule" id="MF_00434"/>
    </source>
</evidence>
<dbReference type="Gene3D" id="3.30.1360.20">
    <property type="entry name" value="Transcriptional coactivator/pterin dehydratase"/>
    <property type="match status" value="1"/>
</dbReference>